<reference evidence="3 4" key="1">
    <citation type="submission" date="2017-03" db="EMBL/GenBank/DDBJ databases">
        <title>Genome analysis of Rhizobial strains effectives or ineffectives for nitrogen fixation isolated from bean seeds.</title>
        <authorList>
            <person name="Peralta H."/>
            <person name="Aguilar-Vera A."/>
            <person name="Mora Y."/>
            <person name="Vargas-Lagunas C."/>
            <person name="Girard L."/>
            <person name="Mora J."/>
        </authorList>
    </citation>
    <scope>NUCLEOTIDE SEQUENCE [LARGE SCALE GENOMIC DNA]</scope>
    <source>
        <strain evidence="3 4">CCGM3</strain>
    </source>
</reference>
<dbReference type="Gene3D" id="3.40.50.1820">
    <property type="entry name" value="alpha/beta hydrolase"/>
    <property type="match status" value="1"/>
</dbReference>
<dbReference type="PANTHER" id="PTHR48081">
    <property type="entry name" value="AB HYDROLASE SUPERFAMILY PROTEIN C4A8.06C"/>
    <property type="match status" value="1"/>
</dbReference>
<organism evidence="3 4">
    <name type="scientific">Rhizobium grahamii</name>
    <dbReference type="NCBI Taxonomy" id="1120045"/>
    <lineage>
        <taxon>Bacteria</taxon>
        <taxon>Pseudomonadati</taxon>
        <taxon>Pseudomonadota</taxon>
        <taxon>Alphaproteobacteria</taxon>
        <taxon>Hyphomicrobiales</taxon>
        <taxon>Rhizobiaceae</taxon>
        <taxon>Rhizobium/Agrobacterium group</taxon>
        <taxon>Rhizobium</taxon>
    </lineage>
</organism>
<dbReference type="GO" id="GO:0016787">
    <property type="term" value="F:hydrolase activity"/>
    <property type="evidence" value="ECO:0007669"/>
    <property type="project" value="UniProtKB-KW"/>
</dbReference>
<feature type="domain" description="Alpha/beta hydrolase fold-3" evidence="2">
    <location>
        <begin position="76"/>
        <end position="277"/>
    </location>
</feature>
<evidence type="ECO:0000313" key="3">
    <source>
        <dbReference type="EMBL" id="RDJ10513.1"/>
    </source>
</evidence>
<dbReference type="EMBL" id="NAAC01000016">
    <property type="protein sequence ID" value="RDJ10513.1"/>
    <property type="molecule type" value="Genomic_DNA"/>
</dbReference>
<name>A0A370KNL8_9HYPH</name>
<dbReference type="InterPro" id="IPR013094">
    <property type="entry name" value="AB_hydrolase_3"/>
</dbReference>
<dbReference type="OrthoDB" id="9806180at2"/>
<dbReference type="Proteomes" id="UP000254939">
    <property type="component" value="Unassembled WGS sequence"/>
</dbReference>
<accession>A0A370KNL8</accession>
<dbReference type="AlphaFoldDB" id="A0A370KNL8"/>
<sequence length="312" mass="34333">MIDDPEILAFIAKTEASYPADSNVASTADNRRHYDAMCAVFRQPRPTDISVIDTTVNHVRVRHYIPAHASDGRPSILYCHGGGFVVGSLESHDDVCAEIASSTGMHLTAVDYRLAPEHRYPAQIDDVETVWRHLATKTPRLIAIGDSAGANLCAALALRMRRFGGPMPIAQLLIYPGLGGDHSWPSYIENAEAPLLRTFDLAGYRAAYSGSERPSDQEVEEVSPLKAKDFSGLPPTRVFTADVDPLRDDGKAYVECLKAAGVDADWRNHEQLVHGYLRGRIMSRRIRAAFEEICRALQEMAKDVSLTPDFAG</sequence>
<dbReference type="InterPro" id="IPR050300">
    <property type="entry name" value="GDXG_lipolytic_enzyme"/>
</dbReference>
<proteinExistence type="predicted"/>
<protein>
    <submittedName>
        <fullName evidence="3">Lipase</fullName>
    </submittedName>
</protein>
<dbReference type="Pfam" id="PF07859">
    <property type="entry name" value="Abhydrolase_3"/>
    <property type="match status" value="1"/>
</dbReference>
<dbReference type="SUPFAM" id="SSF53474">
    <property type="entry name" value="alpha/beta-Hydrolases"/>
    <property type="match status" value="1"/>
</dbReference>
<evidence type="ECO:0000259" key="2">
    <source>
        <dbReference type="Pfam" id="PF07859"/>
    </source>
</evidence>
<keyword evidence="1" id="KW-0378">Hydrolase</keyword>
<evidence type="ECO:0000313" key="4">
    <source>
        <dbReference type="Proteomes" id="UP000254939"/>
    </source>
</evidence>
<dbReference type="PANTHER" id="PTHR48081:SF8">
    <property type="entry name" value="ALPHA_BETA HYDROLASE FOLD-3 DOMAIN-CONTAINING PROTEIN-RELATED"/>
    <property type="match status" value="1"/>
</dbReference>
<gene>
    <name evidence="3" type="ORF">B5K06_15885</name>
</gene>
<evidence type="ECO:0000256" key="1">
    <source>
        <dbReference type="ARBA" id="ARBA00022801"/>
    </source>
</evidence>
<comment type="caution">
    <text evidence="3">The sequence shown here is derived from an EMBL/GenBank/DDBJ whole genome shotgun (WGS) entry which is preliminary data.</text>
</comment>
<dbReference type="InterPro" id="IPR029058">
    <property type="entry name" value="AB_hydrolase_fold"/>
</dbReference>
<dbReference type="RefSeq" id="WP_114713666.1">
    <property type="nucleotide sequence ID" value="NZ_KZ857259.1"/>
</dbReference>